<evidence type="ECO:0000313" key="4">
    <source>
        <dbReference type="EMBL" id="HIQ79295.1"/>
    </source>
</evidence>
<dbReference type="Pfam" id="PF00005">
    <property type="entry name" value="ABC_tran"/>
    <property type="match status" value="1"/>
</dbReference>
<dbReference type="PANTHER" id="PTHR43158:SF5">
    <property type="entry name" value="ABC TRANSPORTER, ATP-BINDING PROTEIN"/>
    <property type="match status" value="1"/>
</dbReference>
<dbReference type="InterPro" id="IPR003439">
    <property type="entry name" value="ABC_transporter-like_ATP-bd"/>
</dbReference>
<protein>
    <submittedName>
        <fullName evidence="4">ABC transporter ATP-binding protein</fullName>
    </submittedName>
</protein>
<dbReference type="AlphaFoldDB" id="A0A9D1CUC5"/>
<dbReference type="PANTHER" id="PTHR43158">
    <property type="entry name" value="SKFA PEPTIDE EXPORT ATP-BINDING PROTEIN SKFE"/>
    <property type="match status" value="1"/>
</dbReference>
<evidence type="ECO:0000256" key="1">
    <source>
        <dbReference type="ARBA" id="ARBA00022741"/>
    </source>
</evidence>
<dbReference type="Gene3D" id="3.40.50.300">
    <property type="entry name" value="P-loop containing nucleotide triphosphate hydrolases"/>
    <property type="match status" value="1"/>
</dbReference>
<name>A0A9D1CUC5_9FIRM</name>
<dbReference type="CDD" id="cd03230">
    <property type="entry name" value="ABC_DR_subfamily_A"/>
    <property type="match status" value="1"/>
</dbReference>
<dbReference type="SMART" id="SM00382">
    <property type="entry name" value="AAA"/>
    <property type="match status" value="1"/>
</dbReference>
<dbReference type="PROSITE" id="PS50893">
    <property type="entry name" value="ABC_TRANSPORTER_2"/>
    <property type="match status" value="1"/>
</dbReference>
<gene>
    <name evidence="4" type="ORF">IAB77_08570</name>
</gene>
<dbReference type="GO" id="GO:0016887">
    <property type="term" value="F:ATP hydrolysis activity"/>
    <property type="evidence" value="ECO:0007669"/>
    <property type="project" value="InterPro"/>
</dbReference>
<comment type="caution">
    <text evidence="4">The sequence shown here is derived from an EMBL/GenBank/DDBJ whole genome shotgun (WGS) entry which is preliminary data.</text>
</comment>
<accession>A0A9D1CUC5</accession>
<evidence type="ECO:0000259" key="3">
    <source>
        <dbReference type="PROSITE" id="PS50893"/>
    </source>
</evidence>
<dbReference type="GO" id="GO:0005524">
    <property type="term" value="F:ATP binding"/>
    <property type="evidence" value="ECO:0007669"/>
    <property type="project" value="UniProtKB-KW"/>
</dbReference>
<organism evidence="4 5">
    <name type="scientific">Candidatus Scatomorpha intestinavium</name>
    <dbReference type="NCBI Taxonomy" id="2840922"/>
    <lineage>
        <taxon>Bacteria</taxon>
        <taxon>Bacillati</taxon>
        <taxon>Bacillota</taxon>
        <taxon>Clostridia</taxon>
        <taxon>Eubacteriales</taxon>
        <taxon>Candidatus Scatomorpha</taxon>
    </lineage>
</organism>
<keyword evidence="2 4" id="KW-0067">ATP-binding</keyword>
<evidence type="ECO:0000313" key="5">
    <source>
        <dbReference type="Proteomes" id="UP000824262"/>
    </source>
</evidence>
<reference evidence="4" key="2">
    <citation type="journal article" date="2021" name="PeerJ">
        <title>Extensive microbial diversity within the chicken gut microbiome revealed by metagenomics and culture.</title>
        <authorList>
            <person name="Gilroy R."/>
            <person name="Ravi A."/>
            <person name="Getino M."/>
            <person name="Pursley I."/>
            <person name="Horton D.L."/>
            <person name="Alikhan N.F."/>
            <person name="Baker D."/>
            <person name="Gharbi K."/>
            <person name="Hall N."/>
            <person name="Watson M."/>
            <person name="Adriaenssens E.M."/>
            <person name="Foster-Nyarko E."/>
            <person name="Jarju S."/>
            <person name="Secka A."/>
            <person name="Antonio M."/>
            <person name="Oren A."/>
            <person name="Chaudhuri R.R."/>
            <person name="La Ragione R."/>
            <person name="Hildebrand F."/>
            <person name="Pallen M.J."/>
        </authorList>
    </citation>
    <scope>NUCLEOTIDE SEQUENCE</scope>
    <source>
        <strain evidence="4">ChiBcolR7-354</strain>
    </source>
</reference>
<proteinExistence type="predicted"/>
<dbReference type="InterPro" id="IPR027417">
    <property type="entry name" value="P-loop_NTPase"/>
</dbReference>
<reference evidence="4" key="1">
    <citation type="submission" date="2020-10" db="EMBL/GenBank/DDBJ databases">
        <authorList>
            <person name="Gilroy R."/>
        </authorList>
    </citation>
    <scope>NUCLEOTIDE SEQUENCE</scope>
    <source>
        <strain evidence="4">ChiBcolR7-354</strain>
    </source>
</reference>
<evidence type="ECO:0000256" key="2">
    <source>
        <dbReference type="ARBA" id="ARBA00022840"/>
    </source>
</evidence>
<sequence length="286" mass="30858">MSIELKNVTKAYGGVRALDSVSVRFSEGKIYGLLGANGAGKTTMLNIITNRIYADSGEVLIDGENAPGNDRALGKVYMMAEANLFPDSMKVEGALKLTQSFYPGFDMDYAMSVAQKFALPVKKKVKALSTGYASIFRLTLALSSNAPYVIYDEPVLGLDAQHRDLFYRLLMEKCAEGEQTAILSTHLIQEAANLISHAVIIKKGRIIRDAPAEELSGAAYTVSGPAVRVDEYIAGRQGLLSVTSIGGLKTASFEGEPDRNIPDGLEVSGIGLQDYFISLMNEEEGK</sequence>
<dbReference type="EMBL" id="DVGA01000094">
    <property type="protein sequence ID" value="HIQ79295.1"/>
    <property type="molecule type" value="Genomic_DNA"/>
</dbReference>
<dbReference type="SUPFAM" id="SSF52540">
    <property type="entry name" value="P-loop containing nucleoside triphosphate hydrolases"/>
    <property type="match status" value="1"/>
</dbReference>
<keyword evidence="1" id="KW-0547">Nucleotide-binding</keyword>
<feature type="domain" description="ABC transporter" evidence="3">
    <location>
        <begin position="3"/>
        <end position="228"/>
    </location>
</feature>
<dbReference type="InterPro" id="IPR003593">
    <property type="entry name" value="AAA+_ATPase"/>
</dbReference>
<dbReference type="Proteomes" id="UP000824262">
    <property type="component" value="Unassembled WGS sequence"/>
</dbReference>